<dbReference type="Gene3D" id="1.20.1250.20">
    <property type="entry name" value="MFS general substrate transporter like domains"/>
    <property type="match status" value="1"/>
</dbReference>
<feature type="transmembrane region" description="Helical" evidence="9">
    <location>
        <begin position="53"/>
        <end position="73"/>
    </location>
</feature>
<reference evidence="11" key="1">
    <citation type="submission" date="2021-05" db="EMBL/GenBank/DDBJ databases">
        <title>Novel Bacillus species.</title>
        <authorList>
            <person name="Liu G."/>
        </authorList>
    </citation>
    <scope>NUCLEOTIDE SEQUENCE</scope>
    <source>
        <strain evidence="11 13">FJAT-50051</strain>
    </source>
</reference>
<evidence type="ECO:0000313" key="13">
    <source>
        <dbReference type="Proteomes" id="UP000677265"/>
    </source>
</evidence>
<feature type="transmembrane region" description="Helical" evidence="9">
    <location>
        <begin position="318"/>
        <end position="335"/>
    </location>
</feature>
<evidence type="ECO:0000256" key="9">
    <source>
        <dbReference type="SAM" id="Phobius"/>
    </source>
</evidence>
<keyword evidence="7 9" id="KW-0472">Membrane</keyword>
<keyword evidence="5 9" id="KW-0812">Transmembrane</keyword>
<dbReference type="InterPro" id="IPR004638">
    <property type="entry name" value="EmrB-like"/>
</dbReference>
<dbReference type="InterPro" id="IPR020846">
    <property type="entry name" value="MFS_dom"/>
</dbReference>
<feature type="transmembrane region" description="Helical" evidence="9">
    <location>
        <begin position="142"/>
        <end position="162"/>
    </location>
</feature>
<dbReference type="PROSITE" id="PS50850">
    <property type="entry name" value="MFS"/>
    <property type="match status" value="1"/>
</dbReference>
<keyword evidence="4" id="KW-1003">Cell membrane</keyword>
<dbReference type="SUPFAM" id="SSF103473">
    <property type="entry name" value="MFS general substrate transporter"/>
    <property type="match status" value="1"/>
</dbReference>
<dbReference type="EMBL" id="JAGYPE020000019">
    <property type="protein sequence ID" value="MCH6266303.1"/>
    <property type="molecule type" value="Genomic_DNA"/>
</dbReference>
<evidence type="ECO:0000256" key="1">
    <source>
        <dbReference type="ARBA" id="ARBA00004651"/>
    </source>
</evidence>
<proteinExistence type="inferred from homology"/>
<comment type="caution">
    <text evidence="11">The sequence shown here is derived from an EMBL/GenBank/DDBJ whole genome shotgun (WGS) entry which is preliminary data.</text>
</comment>
<dbReference type="Pfam" id="PF07690">
    <property type="entry name" value="MFS_1"/>
    <property type="match status" value="1"/>
</dbReference>
<protein>
    <submittedName>
        <fullName evidence="11">DHA2 family efflux MFS transporter permease subunit</fullName>
    </submittedName>
</protein>
<keyword evidence="13" id="KW-1185">Reference proteome</keyword>
<evidence type="ECO:0000256" key="2">
    <source>
        <dbReference type="ARBA" id="ARBA00008537"/>
    </source>
</evidence>
<comment type="similarity">
    <text evidence="2">Belongs to the major facilitator superfamily. EmrB family.</text>
</comment>
<feature type="transmembrane region" description="Helical" evidence="9">
    <location>
        <begin position="200"/>
        <end position="219"/>
    </location>
</feature>
<dbReference type="AlphaFoldDB" id="A0A942SU82"/>
<keyword evidence="6 9" id="KW-1133">Transmembrane helix</keyword>
<feature type="transmembrane region" description="Helical" evidence="9">
    <location>
        <begin position="347"/>
        <end position="364"/>
    </location>
</feature>
<organism evidence="11">
    <name type="scientific">Neobacillus citreus</name>
    <dbReference type="NCBI Taxonomy" id="2833578"/>
    <lineage>
        <taxon>Bacteria</taxon>
        <taxon>Bacillati</taxon>
        <taxon>Bacillota</taxon>
        <taxon>Bacilli</taxon>
        <taxon>Bacillales</taxon>
        <taxon>Bacillaceae</taxon>
        <taxon>Neobacillus</taxon>
    </lineage>
</organism>
<feature type="transmembrane region" description="Helical" evidence="9">
    <location>
        <begin position="168"/>
        <end position="188"/>
    </location>
</feature>
<feature type="transmembrane region" description="Helical" evidence="9">
    <location>
        <begin position="245"/>
        <end position="262"/>
    </location>
</feature>
<evidence type="ECO:0000256" key="3">
    <source>
        <dbReference type="ARBA" id="ARBA00022448"/>
    </source>
</evidence>
<evidence type="ECO:0000313" key="12">
    <source>
        <dbReference type="EMBL" id="MCH6266303.1"/>
    </source>
</evidence>
<feature type="domain" description="Major facilitator superfamily (MFS) profile" evidence="10">
    <location>
        <begin position="15"/>
        <end position="505"/>
    </location>
</feature>
<evidence type="ECO:0000256" key="4">
    <source>
        <dbReference type="ARBA" id="ARBA00022475"/>
    </source>
</evidence>
<feature type="transmembrane region" description="Helical" evidence="9">
    <location>
        <begin position="85"/>
        <end position="105"/>
    </location>
</feature>
<dbReference type="PANTHER" id="PTHR42718:SF9">
    <property type="entry name" value="MAJOR FACILITATOR SUPERFAMILY MULTIDRUG TRANSPORTER MFSC"/>
    <property type="match status" value="1"/>
</dbReference>
<dbReference type="GO" id="GO:0005886">
    <property type="term" value="C:plasma membrane"/>
    <property type="evidence" value="ECO:0007669"/>
    <property type="project" value="UniProtKB-SubCell"/>
</dbReference>
<evidence type="ECO:0000256" key="5">
    <source>
        <dbReference type="ARBA" id="ARBA00022692"/>
    </source>
</evidence>
<feature type="region of interest" description="Disordered" evidence="8">
    <location>
        <begin position="507"/>
        <end position="526"/>
    </location>
</feature>
<comment type="subcellular location">
    <subcellularLocation>
        <location evidence="1">Cell membrane</location>
        <topology evidence="1">Multi-pass membrane protein</topology>
    </subcellularLocation>
</comment>
<feature type="transmembrane region" description="Helical" evidence="9">
    <location>
        <begin position="376"/>
        <end position="394"/>
    </location>
</feature>
<sequence>MDQTINKSGQPPYGIIAVLMVGAFIAFLNNTLLNIALPSIMKDLDVEASTVQWLTTGFMLVNGILIPSTAYLIQKYSVRRLFLSAMLLFLAGTILAGTAHVFPILLGGRMLQASGSAILMPLLMNVMLVSFPVEKRGTAMGVFGLILMSAPAIGPTLSGWIIEHYDWRMLFHFITPIAVVVVLIGFFLLKDKKEKVNMRIDIISLALSSLGFGGILYGFSSAGKRNTSGDTGGSTWGQGGWDDPIVYGSIIIGVVCLIVFILRQLKQENPLLNFRVYKYPMFALSSAIAMVVNMALFSGMILLPIYVQTIRGISPMDAGLMLLPGAILMSIMSPITGKLFDKFGGRILALTGLTILTVTTFMFTKLELHTSYTHLIILYSVRMFGMSMVMMPVSTNGLNQLPARLYPHGTAMNNTLNQVAGAIGTALLVTVMTNRTTAKAEELGAAAQAAMKNATQSPTPEVIAQVKQEIMMKAMLDGINYSFIFATAISAVALVLAFFIKRAKQAEDPSETKPAGTKVTTKLAGN</sequence>
<evidence type="ECO:0000256" key="7">
    <source>
        <dbReference type="ARBA" id="ARBA00023136"/>
    </source>
</evidence>
<dbReference type="EMBL" id="JAGYPE010000001">
    <property type="protein sequence ID" value="MBS4179956.1"/>
    <property type="molecule type" value="Genomic_DNA"/>
</dbReference>
<evidence type="ECO:0000256" key="8">
    <source>
        <dbReference type="SAM" id="MobiDB-lite"/>
    </source>
</evidence>
<dbReference type="PRINTS" id="PR01036">
    <property type="entry name" value="TCRTETB"/>
</dbReference>
<evidence type="ECO:0000256" key="6">
    <source>
        <dbReference type="ARBA" id="ARBA00022989"/>
    </source>
</evidence>
<evidence type="ECO:0000313" key="11">
    <source>
        <dbReference type="EMBL" id="MBS4179956.1"/>
    </source>
</evidence>
<dbReference type="Gene3D" id="1.20.1720.10">
    <property type="entry name" value="Multidrug resistance protein D"/>
    <property type="match status" value="1"/>
</dbReference>
<dbReference type="NCBIfam" id="TIGR00711">
    <property type="entry name" value="efflux_EmrB"/>
    <property type="match status" value="1"/>
</dbReference>
<feature type="transmembrane region" description="Helical" evidence="9">
    <location>
        <begin position="282"/>
        <end position="306"/>
    </location>
</feature>
<dbReference type="RefSeq" id="WP_213139992.1">
    <property type="nucleotide sequence ID" value="NZ_JAGYPE020000019.1"/>
</dbReference>
<dbReference type="Proteomes" id="UP000677265">
    <property type="component" value="Unassembled WGS sequence"/>
</dbReference>
<gene>
    <name evidence="11" type="ORF">KHB02_01005</name>
    <name evidence="12" type="ORF">KHB02_012305</name>
</gene>
<dbReference type="GO" id="GO:0022857">
    <property type="term" value="F:transmembrane transporter activity"/>
    <property type="evidence" value="ECO:0007669"/>
    <property type="project" value="InterPro"/>
</dbReference>
<accession>A0A942SU82</accession>
<dbReference type="InterPro" id="IPR011701">
    <property type="entry name" value="MFS"/>
</dbReference>
<dbReference type="InterPro" id="IPR036259">
    <property type="entry name" value="MFS_trans_sf"/>
</dbReference>
<evidence type="ECO:0000259" key="10">
    <source>
        <dbReference type="PROSITE" id="PS50850"/>
    </source>
</evidence>
<dbReference type="CDD" id="cd17503">
    <property type="entry name" value="MFS_LmrB_MDR_like"/>
    <property type="match status" value="1"/>
</dbReference>
<feature type="transmembrane region" description="Helical" evidence="9">
    <location>
        <begin position="111"/>
        <end position="130"/>
    </location>
</feature>
<dbReference type="PANTHER" id="PTHR42718">
    <property type="entry name" value="MAJOR FACILITATOR SUPERFAMILY MULTIDRUG TRANSPORTER MFSC"/>
    <property type="match status" value="1"/>
</dbReference>
<feature type="transmembrane region" description="Helical" evidence="9">
    <location>
        <begin position="481"/>
        <end position="500"/>
    </location>
</feature>
<feature type="transmembrane region" description="Helical" evidence="9">
    <location>
        <begin position="12"/>
        <end position="33"/>
    </location>
</feature>
<name>A0A942SU82_9BACI</name>
<keyword evidence="3" id="KW-0813">Transport</keyword>